<dbReference type="eggNOG" id="COG5486">
    <property type="taxonomic scope" value="Bacteria"/>
</dbReference>
<feature type="transmembrane region" description="Helical" evidence="1">
    <location>
        <begin position="255"/>
        <end position="275"/>
    </location>
</feature>
<dbReference type="Pfam" id="PF09948">
    <property type="entry name" value="PpoB2"/>
    <property type="match status" value="1"/>
</dbReference>
<sequence length="278" mass="29053" precursor="true">MRPLASGPADVAARAVPRRIRRGQGFLAVVTLLFLASVAATIAGGAMMSTMDGMPMPGGWTMSMVWLQLDGRSWPAAAVSFLGMWMAMMVAMMLPSLMPVLWRCHQAFGDNGVARPGRLTAAVATGYFTAWLVCGVAVFPLGGMLATLAMRLPLLARAVPVLAGMVVLAAGALQFSRWKARHLACCRGAPGFAQAVPRSAGRAWRRGLRFGLHCNLCGVGLTASLLVIGVMDLRAMGAVFAGITLERLAPAGERMARVVGVVLVGAGAVLLAQAIGRV</sequence>
<protein>
    <submittedName>
        <fullName evidence="2">Putative metal-binding integral membrane protein</fullName>
    </submittedName>
</protein>
<dbReference type="AlphaFoldDB" id="M4NKI8"/>
<evidence type="ECO:0000313" key="3">
    <source>
        <dbReference type="Proteomes" id="UP000011859"/>
    </source>
</evidence>
<dbReference type="RefSeq" id="WP_015448605.1">
    <property type="nucleotide sequence ID" value="NC_020541.1"/>
</dbReference>
<dbReference type="KEGG" id="rhd:R2APBS1_3126"/>
<evidence type="ECO:0000256" key="1">
    <source>
        <dbReference type="SAM" id="Phobius"/>
    </source>
</evidence>
<accession>M4NKI8</accession>
<feature type="transmembrane region" description="Helical" evidence="1">
    <location>
        <begin position="119"/>
        <end position="142"/>
    </location>
</feature>
<feature type="transmembrane region" description="Helical" evidence="1">
    <location>
        <begin position="26"/>
        <end position="48"/>
    </location>
</feature>
<reference evidence="2 3" key="1">
    <citation type="submission" date="2012-04" db="EMBL/GenBank/DDBJ databases">
        <title>Complete genome of Rhodanobacter sp. 2APBS1.</title>
        <authorList>
            <consortium name="US DOE Joint Genome Institute"/>
            <person name="Huntemann M."/>
            <person name="Wei C.-L."/>
            <person name="Han J."/>
            <person name="Detter J.C."/>
            <person name="Han C."/>
            <person name="Tapia R."/>
            <person name="Munk A.C.C."/>
            <person name="Chen A."/>
            <person name="Krypides N."/>
            <person name="Mavromatis K."/>
            <person name="Markowitz V."/>
            <person name="Szeto E."/>
            <person name="Ivanova N."/>
            <person name="Mikhailova N."/>
            <person name="Ovchinnikova G."/>
            <person name="Pagani I."/>
            <person name="Pati A."/>
            <person name="Goodwin L."/>
            <person name="Peters L."/>
            <person name="Pitluck S."/>
            <person name="Woyke T."/>
            <person name="Prakash O."/>
            <person name="Elkins J."/>
            <person name="Brown S."/>
            <person name="Palumbo A."/>
            <person name="Hemme C."/>
            <person name="Zhou J."/>
            <person name="Watson D."/>
            <person name="Jardine P."/>
            <person name="Kostka J."/>
            <person name="Green S."/>
        </authorList>
    </citation>
    <scope>NUCLEOTIDE SEQUENCE [LARGE SCALE GENOMIC DNA]</scope>
    <source>
        <strain evidence="2 3">2APBS1</strain>
    </source>
</reference>
<dbReference type="EMBL" id="CP003470">
    <property type="protein sequence ID" value="AGG90198.1"/>
    <property type="molecule type" value="Genomic_DNA"/>
</dbReference>
<keyword evidence="1" id="KW-1133">Transmembrane helix</keyword>
<gene>
    <name evidence="2" type="ORF">R2APBS1_3126</name>
</gene>
<proteinExistence type="predicted"/>
<feature type="transmembrane region" description="Helical" evidence="1">
    <location>
        <begin position="210"/>
        <end position="231"/>
    </location>
</feature>
<keyword evidence="1" id="KW-0812">Transmembrane</keyword>
<keyword evidence="3" id="KW-1185">Reference proteome</keyword>
<dbReference type="STRING" id="666685.R2APBS1_3126"/>
<feature type="transmembrane region" description="Helical" evidence="1">
    <location>
        <begin position="154"/>
        <end position="173"/>
    </location>
</feature>
<keyword evidence="1" id="KW-0472">Membrane</keyword>
<dbReference type="OrthoDB" id="980055at2"/>
<dbReference type="HOGENOM" id="CLU_065506_2_0_6"/>
<dbReference type="InterPro" id="IPR018688">
    <property type="entry name" value="PpoB2-like"/>
</dbReference>
<organism evidence="2 3">
    <name type="scientific">Rhodanobacter denitrificans</name>
    <dbReference type="NCBI Taxonomy" id="666685"/>
    <lineage>
        <taxon>Bacteria</taxon>
        <taxon>Pseudomonadati</taxon>
        <taxon>Pseudomonadota</taxon>
        <taxon>Gammaproteobacteria</taxon>
        <taxon>Lysobacterales</taxon>
        <taxon>Rhodanobacteraceae</taxon>
        <taxon>Rhodanobacter</taxon>
    </lineage>
</organism>
<dbReference type="Proteomes" id="UP000011859">
    <property type="component" value="Chromosome"/>
</dbReference>
<feature type="transmembrane region" description="Helical" evidence="1">
    <location>
        <begin position="74"/>
        <end position="98"/>
    </location>
</feature>
<evidence type="ECO:0000313" key="2">
    <source>
        <dbReference type="EMBL" id="AGG90198.1"/>
    </source>
</evidence>
<name>M4NKI8_9GAMM</name>